<dbReference type="InterPro" id="IPR025097">
    <property type="entry name" value="DUF4023"/>
</dbReference>
<reference evidence="2 3" key="1">
    <citation type="submission" date="2017-07" db="EMBL/GenBank/DDBJ databases">
        <title>Isolation and whole genome analysis of endospore-forming bacteria from heroin.</title>
        <authorList>
            <person name="Kalinowski J."/>
            <person name="Ahrens B."/>
            <person name="Al-Dilaimi A."/>
            <person name="Winkler A."/>
            <person name="Wibberg D."/>
            <person name="Schleenbecker U."/>
            <person name="Ruckert C."/>
            <person name="Wolfel R."/>
            <person name="Grass G."/>
        </authorList>
    </citation>
    <scope>NUCLEOTIDE SEQUENCE [LARGE SCALE GENOMIC DNA]</scope>
    <source>
        <strain evidence="2 3">7521-2</strain>
    </source>
</reference>
<sequence length="38" mass="4455">MEDTGKFVEKLKDDQKKQEKNKKHGKGHPEAKLPNKQH</sequence>
<feature type="region of interest" description="Disordered" evidence="1">
    <location>
        <begin position="1"/>
        <end position="38"/>
    </location>
</feature>
<dbReference type="GeneID" id="56348691"/>
<accession>A0A268F9B4</accession>
<dbReference type="RefSeq" id="WP_082138277.1">
    <property type="nucleotide sequence ID" value="NZ_CP026031.1"/>
</dbReference>
<feature type="compositionally biased region" description="Basic and acidic residues" evidence="1">
    <location>
        <begin position="27"/>
        <end position="38"/>
    </location>
</feature>
<proteinExistence type="predicted"/>
<evidence type="ECO:0000256" key="1">
    <source>
        <dbReference type="SAM" id="MobiDB-lite"/>
    </source>
</evidence>
<dbReference type="Pfam" id="PF13215">
    <property type="entry name" value="DUF4023"/>
    <property type="match status" value="1"/>
</dbReference>
<dbReference type="AlphaFoldDB" id="A0A268F9B4"/>
<gene>
    <name evidence="2" type="ORF">CHH57_17395</name>
</gene>
<organism evidence="2 3">
    <name type="scientific">Niallia circulans</name>
    <name type="common">Bacillus circulans</name>
    <dbReference type="NCBI Taxonomy" id="1397"/>
    <lineage>
        <taxon>Bacteria</taxon>
        <taxon>Bacillati</taxon>
        <taxon>Bacillota</taxon>
        <taxon>Bacilli</taxon>
        <taxon>Bacillales</taxon>
        <taxon>Bacillaceae</taxon>
        <taxon>Niallia</taxon>
    </lineage>
</organism>
<dbReference type="KEGG" id="bcir:C2I06_01320"/>
<protein>
    <submittedName>
        <fullName evidence="2">DUF4023 domain-containing protein</fullName>
    </submittedName>
</protein>
<name>A0A268F9B4_NIACI</name>
<feature type="compositionally biased region" description="Basic and acidic residues" evidence="1">
    <location>
        <begin position="1"/>
        <end position="18"/>
    </location>
</feature>
<comment type="caution">
    <text evidence="2">The sequence shown here is derived from an EMBL/GenBank/DDBJ whole genome shotgun (WGS) entry which is preliminary data.</text>
</comment>
<dbReference type="EMBL" id="NPBQ01000104">
    <property type="protein sequence ID" value="PAD81970.1"/>
    <property type="molecule type" value="Genomic_DNA"/>
</dbReference>
<dbReference type="Proteomes" id="UP000216961">
    <property type="component" value="Unassembled WGS sequence"/>
</dbReference>
<evidence type="ECO:0000313" key="3">
    <source>
        <dbReference type="Proteomes" id="UP000216961"/>
    </source>
</evidence>
<evidence type="ECO:0000313" key="2">
    <source>
        <dbReference type="EMBL" id="PAD81970.1"/>
    </source>
</evidence>